<dbReference type="EMBL" id="LXQA010149214">
    <property type="protein sequence ID" value="MCI25757.1"/>
    <property type="molecule type" value="Genomic_DNA"/>
</dbReference>
<feature type="non-terminal residue" evidence="1">
    <location>
        <position position="1"/>
    </location>
</feature>
<evidence type="ECO:0000313" key="1">
    <source>
        <dbReference type="EMBL" id="MCI25757.1"/>
    </source>
</evidence>
<keyword evidence="2" id="KW-1185">Reference proteome</keyword>
<sequence length="55" mass="5936">LPDMVMTAAEDYLDLMLRKNPPGGCIAMLPGVNCVSLRCRVAVPVEIITVHAFHG</sequence>
<dbReference type="Proteomes" id="UP000265520">
    <property type="component" value="Unassembled WGS sequence"/>
</dbReference>
<dbReference type="AlphaFoldDB" id="A0A392QP56"/>
<comment type="caution">
    <text evidence="1">The sequence shown here is derived from an EMBL/GenBank/DDBJ whole genome shotgun (WGS) entry which is preliminary data.</text>
</comment>
<reference evidence="1 2" key="1">
    <citation type="journal article" date="2018" name="Front. Plant Sci.">
        <title>Red Clover (Trifolium pratense) and Zigzag Clover (T. medium) - A Picture of Genomic Similarities and Differences.</title>
        <authorList>
            <person name="Dluhosova J."/>
            <person name="Istvanek J."/>
            <person name="Nedelnik J."/>
            <person name="Repkova J."/>
        </authorList>
    </citation>
    <scope>NUCLEOTIDE SEQUENCE [LARGE SCALE GENOMIC DNA]</scope>
    <source>
        <strain evidence="2">cv. 10/8</strain>
        <tissue evidence="1">Leaf</tissue>
    </source>
</reference>
<accession>A0A392QP56</accession>
<protein>
    <submittedName>
        <fullName evidence="1">Uncharacterized protein</fullName>
    </submittedName>
</protein>
<organism evidence="1 2">
    <name type="scientific">Trifolium medium</name>
    <dbReference type="NCBI Taxonomy" id="97028"/>
    <lineage>
        <taxon>Eukaryota</taxon>
        <taxon>Viridiplantae</taxon>
        <taxon>Streptophyta</taxon>
        <taxon>Embryophyta</taxon>
        <taxon>Tracheophyta</taxon>
        <taxon>Spermatophyta</taxon>
        <taxon>Magnoliopsida</taxon>
        <taxon>eudicotyledons</taxon>
        <taxon>Gunneridae</taxon>
        <taxon>Pentapetalae</taxon>
        <taxon>rosids</taxon>
        <taxon>fabids</taxon>
        <taxon>Fabales</taxon>
        <taxon>Fabaceae</taxon>
        <taxon>Papilionoideae</taxon>
        <taxon>50 kb inversion clade</taxon>
        <taxon>NPAAA clade</taxon>
        <taxon>Hologalegina</taxon>
        <taxon>IRL clade</taxon>
        <taxon>Trifolieae</taxon>
        <taxon>Trifolium</taxon>
    </lineage>
</organism>
<proteinExistence type="predicted"/>
<name>A0A392QP56_9FABA</name>
<evidence type="ECO:0000313" key="2">
    <source>
        <dbReference type="Proteomes" id="UP000265520"/>
    </source>
</evidence>